<proteinExistence type="inferred from homology"/>
<dbReference type="CDD" id="cd05466">
    <property type="entry name" value="PBP2_LTTR_substrate"/>
    <property type="match status" value="1"/>
</dbReference>
<dbReference type="Pfam" id="PF03466">
    <property type="entry name" value="LysR_substrate"/>
    <property type="match status" value="1"/>
</dbReference>
<comment type="similarity">
    <text evidence="1">Belongs to the LysR transcriptional regulatory family.</text>
</comment>
<evidence type="ECO:0000256" key="3">
    <source>
        <dbReference type="ARBA" id="ARBA00023125"/>
    </source>
</evidence>
<evidence type="ECO:0000256" key="2">
    <source>
        <dbReference type="ARBA" id="ARBA00023015"/>
    </source>
</evidence>
<evidence type="ECO:0000256" key="1">
    <source>
        <dbReference type="ARBA" id="ARBA00009437"/>
    </source>
</evidence>
<keyword evidence="4" id="KW-0804">Transcription</keyword>
<dbReference type="InterPro" id="IPR005119">
    <property type="entry name" value="LysR_subst-bd"/>
</dbReference>
<evidence type="ECO:0000259" key="5">
    <source>
        <dbReference type="PROSITE" id="PS50931"/>
    </source>
</evidence>
<organism evidence="6">
    <name type="scientific">uncultured Gemmatimonadaceae bacterium</name>
    <dbReference type="NCBI Taxonomy" id="246130"/>
    <lineage>
        <taxon>Bacteria</taxon>
        <taxon>Pseudomonadati</taxon>
        <taxon>Gemmatimonadota</taxon>
        <taxon>Gemmatimonadia</taxon>
        <taxon>Gemmatimonadales</taxon>
        <taxon>Gemmatimonadaceae</taxon>
        <taxon>environmental samples</taxon>
    </lineage>
</organism>
<dbReference type="Gene3D" id="3.40.190.290">
    <property type="match status" value="1"/>
</dbReference>
<dbReference type="GO" id="GO:0003700">
    <property type="term" value="F:DNA-binding transcription factor activity"/>
    <property type="evidence" value="ECO:0007669"/>
    <property type="project" value="InterPro"/>
</dbReference>
<dbReference type="PRINTS" id="PR00039">
    <property type="entry name" value="HTHLYSR"/>
</dbReference>
<name>A0A6J4MMG6_9BACT</name>
<accession>A0A6J4MMG6</accession>
<protein>
    <submittedName>
        <fullName evidence="6">Transcriptional regulator Atu4705, LysR family</fullName>
    </submittedName>
</protein>
<sequence length="307" mass="33266">MLIKHLEYLAALAHERHFARAAAACHVTQPTLSAGLKQLEDSMGVLLVERGQRFQGLTAEGERVLVWARRILADCASLEQDVQAMHGELVGRLRVGAVPMALPAISLLTARFAARHPRVTISVLSHTSAEIQRGLEDFTLDVGITYLDGEPLPHRRTMPLYQERYLLLTPADGPLGGRDRVSWRDAASVPLCLLTPDMQGRRIIDGYFKRAEVAVHPSVETNSLITVCSHLRAGGWSSVMPHTILYLIGQLEGTRAIPLVDPAASETVGLIAPERTPLPPMTAALFDVLAGGEVGEIIAHRAAGTSP</sequence>
<gene>
    <name evidence="6" type="ORF">AVDCRST_MAG40-3506</name>
</gene>
<dbReference type="PANTHER" id="PTHR30419">
    <property type="entry name" value="HTH-TYPE TRANSCRIPTIONAL REGULATOR YBHD"/>
    <property type="match status" value="1"/>
</dbReference>
<dbReference type="PROSITE" id="PS50931">
    <property type="entry name" value="HTH_LYSR"/>
    <property type="match status" value="1"/>
</dbReference>
<dbReference type="Gene3D" id="1.10.10.10">
    <property type="entry name" value="Winged helix-like DNA-binding domain superfamily/Winged helix DNA-binding domain"/>
    <property type="match status" value="1"/>
</dbReference>
<dbReference type="InterPro" id="IPR036388">
    <property type="entry name" value="WH-like_DNA-bd_sf"/>
</dbReference>
<dbReference type="PANTHER" id="PTHR30419:SF31">
    <property type="entry name" value="BLR3139 PROTEIN"/>
    <property type="match status" value="1"/>
</dbReference>
<feature type="domain" description="HTH lysR-type" evidence="5">
    <location>
        <begin position="1"/>
        <end position="58"/>
    </location>
</feature>
<dbReference type="GO" id="GO:0003677">
    <property type="term" value="F:DNA binding"/>
    <property type="evidence" value="ECO:0007669"/>
    <property type="project" value="UniProtKB-KW"/>
</dbReference>
<keyword evidence="3" id="KW-0238">DNA-binding</keyword>
<dbReference type="SUPFAM" id="SSF46785">
    <property type="entry name" value="Winged helix' DNA-binding domain"/>
    <property type="match status" value="1"/>
</dbReference>
<dbReference type="AlphaFoldDB" id="A0A6J4MMG6"/>
<dbReference type="SUPFAM" id="SSF53850">
    <property type="entry name" value="Periplasmic binding protein-like II"/>
    <property type="match status" value="1"/>
</dbReference>
<dbReference type="InterPro" id="IPR000847">
    <property type="entry name" value="LysR_HTH_N"/>
</dbReference>
<dbReference type="EMBL" id="CADCTX010000964">
    <property type="protein sequence ID" value="CAA9361479.1"/>
    <property type="molecule type" value="Genomic_DNA"/>
</dbReference>
<evidence type="ECO:0000313" key="6">
    <source>
        <dbReference type="EMBL" id="CAA9361479.1"/>
    </source>
</evidence>
<evidence type="ECO:0000256" key="4">
    <source>
        <dbReference type="ARBA" id="ARBA00023163"/>
    </source>
</evidence>
<dbReference type="InterPro" id="IPR050950">
    <property type="entry name" value="HTH-type_LysR_regulators"/>
</dbReference>
<keyword evidence="2" id="KW-0805">Transcription regulation</keyword>
<dbReference type="GO" id="GO:0005829">
    <property type="term" value="C:cytosol"/>
    <property type="evidence" value="ECO:0007669"/>
    <property type="project" value="TreeGrafter"/>
</dbReference>
<dbReference type="InterPro" id="IPR036390">
    <property type="entry name" value="WH_DNA-bd_sf"/>
</dbReference>
<reference evidence="6" key="1">
    <citation type="submission" date="2020-02" db="EMBL/GenBank/DDBJ databases">
        <authorList>
            <person name="Meier V. D."/>
        </authorList>
    </citation>
    <scope>NUCLEOTIDE SEQUENCE</scope>
    <source>
        <strain evidence="6">AVDCRST_MAG40</strain>
    </source>
</reference>
<dbReference type="Pfam" id="PF00126">
    <property type="entry name" value="HTH_1"/>
    <property type="match status" value="1"/>
</dbReference>
<dbReference type="FunFam" id="1.10.10.10:FF:000001">
    <property type="entry name" value="LysR family transcriptional regulator"/>
    <property type="match status" value="1"/>
</dbReference>